<keyword evidence="2" id="KW-1185">Reference proteome</keyword>
<organism evidence="1 2">
    <name type="scientific">Catharanthus roseus</name>
    <name type="common">Madagascar periwinkle</name>
    <name type="synonym">Vinca rosea</name>
    <dbReference type="NCBI Taxonomy" id="4058"/>
    <lineage>
        <taxon>Eukaryota</taxon>
        <taxon>Viridiplantae</taxon>
        <taxon>Streptophyta</taxon>
        <taxon>Embryophyta</taxon>
        <taxon>Tracheophyta</taxon>
        <taxon>Spermatophyta</taxon>
        <taxon>Magnoliopsida</taxon>
        <taxon>eudicotyledons</taxon>
        <taxon>Gunneridae</taxon>
        <taxon>Pentapetalae</taxon>
        <taxon>asterids</taxon>
        <taxon>lamiids</taxon>
        <taxon>Gentianales</taxon>
        <taxon>Apocynaceae</taxon>
        <taxon>Rauvolfioideae</taxon>
        <taxon>Vinceae</taxon>
        <taxon>Catharanthinae</taxon>
        <taxon>Catharanthus</taxon>
    </lineage>
</organism>
<protein>
    <submittedName>
        <fullName evidence="1">Uncharacterized protein</fullName>
    </submittedName>
</protein>
<accession>A0ACC0BLS1</accession>
<proteinExistence type="predicted"/>
<evidence type="ECO:0000313" key="1">
    <source>
        <dbReference type="EMBL" id="KAI5673524.1"/>
    </source>
</evidence>
<comment type="caution">
    <text evidence="1">The sequence shown here is derived from an EMBL/GenBank/DDBJ whole genome shotgun (WGS) entry which is preliminary data.</text>
</comment>
<sequence length="235" mass="26051">MYLLTQQDRTRRGIRCGSRGIVFEIGVFVGVLRVQMFSDGTNLCLLLSETDHSSQRGGTTEPFGSLGIQSGNLRSLIQIVSEIGLSVNDVNRLDMQEHQGVMTRAKAKQLKSQKDQIELEKFQELNFDVQDFMGQYAKSYLSASVYKIHPPVVPLSKEECIPLFLLEVVPEFRGRNLMNLSKALSIPVAEARSPFYGANIVSKSSVIFVMNFTITPSPIGSGRGIVPSESSDERC</sequence>
<dbReference type="EMBL" id="CM044703">
    <property type="protein sequence ID" value="KAI5673524.1"/>
    <property type="molecule type" value="Genomic_DNA"/>
</dbReference>
<name>A0ACC0BLS1_CATRO</name>
<dbReference type="Proteomes" id="UP001060085">
    <property type="component" value="Linkage Group LG03"/>
</dbReference>
<evidence type="ECO:0000313" key="2">
    <source>
        <dbReference type="Proteomes" id="UP001060085"/>
    </source>
</evidence>
<gene>
    <name evidence="1" type="ORF">M9H77_13888</name>
</gene>
<reference evidence="2" key="1">
    <citation type="journal article" date="2023" name="Nat. Plants">
        <title>Single-cell RNA sequencing provides a high-resolution roadmap for understanding the multicellular compartmentation of specialized metabolism.</title>
        <authorList>
            <person name="Sun S."/>
            <person name="Shen X."/>
            <person name="Li Y."/>
            <person name="Li Y."/>
            <person name="Wang S."/>
            <person name="Li R."/>
            <person name="Zhang H."/>
            <person name="Shen G."/>
            <person name="Guo B."/>
            <person name="Wei J."/>
            <person name="Xu J."/>
            <person name="St-Pierre B."/>
            <person name="Chen S."/>
            <person name="Sun C."/>
        </authorList>
    </citation>
    <scope>NUCLEOTIDE SEQUENCE [LARGE SCALE GENOMIC DNA]</scope>
</reference>